<gene>
    <name evidence="1" type="ORF">L3Q82_015447</name>
</gene>
<dbReference type="Proteomes" id="UP000831701">
    <property type="component" value="Chromosome 19"/>
</dbReference>
<protein>
    <submittedName>
        <fullName evidence="1">Uncharacterized protein</fullName>
    </submittedName>
</protein>
<dbReference type="EMBL" id="CM041549">
    <property type="protein sequence ID" value="KAI3357064.1"/>
    <property type="molecule type" value="Genomic_DNA"/>
</dbReference>
<keyword evidence="2" id="KW-1185">Reference proteome</keyword>
<evidence type="ECO:0000313" key="1">
    <source>
        <dbReference type="EMBL" id="KAI3357064.1"/>
    </source>
</evidence>
<proteinExistence type="predicted"/>
<organism evidence="1 2">
    <name type="scientific">Scortum barcoo</name>
    <name type="common">barcoo grunter</name>
    <dbReference type="NCBI Taxonomy" id="214431"/>
    <lineage>
        <taxon>Eukaryota</taxon>
        <taxon>Metazoa</taxon>
        <taxon>Chordata</taxon>
        <taxon>Craniata</taxon>
        <taxon>Vertebrata</taxon>
        <taxon>Euteleostomi</taxon>
        <taxon>Actinopterygii</taxon>
        <taxon>Neopterygii</taxon>
        <taxon>Teleostei</taxon>
        <taxon>Neoteleostei</taxon>
        <taxon>Acanthomorphata</taxon>
        <taxon>Eupercaria</taxon>
        <taxon>Centrarchiformes</taxon>
        <taxon>Terapontoidei</taxon>
        <taxon>Terapontidae</taxon>
        <taxon>Scortum</taxon>
    </lineage>
</organism>
<feature type="non-terminal residue" evidence="1">
    <location>
        <position position="1"/>
    </location>
</feature>
<comment type="caution">
    <text evidence="1">The sequence shown here is derived from an EMBL/GenBank/DDBJ whole genome shotgun (WGS) entry which is preliminary data.</text>
</comment>
<sequence length="296" mass="33420">GMLRQVQRLSSSIKPSSPNATVTEKVRQNTMQWMRINMMILREHYDSVLALELDKLGIFDEKSFNIAMSWAKNRYKRKMTPSSVDTCRELVSKLTQPPDAALSAPPDLSDFPPLPPVAHPDRLTPYNLPQTTDADSRPHIDPRGTQNASPRTATPQPPDPPRPRLFYLLLKIHKDPETWPVPFLIPGGRPIVSDCGSESYQVTEYIDFFLNPLAKKHVSYIKDTYDFVNKLKNIRVPTHTFIFSADVDSLYTNIDTALGVKAVADIFNSNPDPSRPDAAILDLLKITLTCNDFNFN</sequence>
<feature type="non-terminal residue" evidence="1">
    <location>
        <position position="296"/>
    </location>
</feature>
<accession>A0ACB8VNE7</accession>
<evidence type="ECO:0000313" key="2">
    <source>
        <dbReference type="Proteomes" id="UP000831701"/>
    </source>
</evidence>
<name>A0ACB8VNE7_9TELE</name>
<reference evidence="1" key="1">
    <citation type="submission" date="2022-04" db="EMBL/GenBank/DDBJ databases">
        <title>Jade perch genome.</title>
        <authorList>
            <person name="Chao B."/>
        </authorList>
    </citation>
    <scope>NUCLEOTIDE SEQUENCE</scope>
    <source>
        <strain evidence="1">CB-2022</strain>
    </source>
</reference>